<evidence type="ECO:0000256" key="5">
    <source>
        <dbReference type="ARBA" id="ARBA00022516"/>
    </source>
</evidence>
<feature type="transmembrane region" description="Helical" evidence="14">
    <location>
        <begin position="46"/>
        <end position="70"/>
    </location>
</feature>
<dbReference type="GO" id="GO:0005886">
    <property type="term" value="C:plasma membrane"/>
    <property type="evidence" value="ECO:0007669"/>
    <property type="project" value="TreeGrafter"/>
</dbReference>
<dbReference type="GO" id="GO:0009029">
    <property type="term" value="F:lipid-A 4'-kinase activity"/>
    <property type="evidence" value="ECO:0007669"/>
    <property type="project" value="UniProtKB-UniRule"/>
</dbReference>
<organism evidence="15 16">
    <name type="scientific">Natronocella acetinitrilica</name>
    <dbReference type="NCBI Taxonomy" id="414046"/>
    <lineage>
        <taxon>Bacteria</taxon>
        <taxon>Pseudomonadati</taxon>
        <taxon>Pseudomonadota</taxon>
        <taxon>Gammaproteobacteria</taxon>
        <taxon>Chromatiales</taxon>
        <taxon>Ectothiorhodospiraceae</taxon>
        <taxon>Natronocella</taxon>
    </lineage>
</organism>
<dbReference type="PANTHER" id="PTHR42724">
    <property type="entry name" value="TETRAACYLDISACCHARIDE 4'-KINASE"/>
    <property type="match status" value="1"/>
</dbReference>
<dbReference type="Pfam" id="PF02606">
    <property type="entry name" value="LpxK"/>
    <property type="match status" value="1"/>
</dbReference>
<dbReference type="HAMAP" id="MF_00409">
    <property type="entry name" value="LpxK"/>
    <property type="match status" value="1"/>
</dbReference>
<comment type="caution">
    <text evidence="15">The sequence shown here is derived from an EMBL/GenBank/DDBJ whole genome shotgun (WGS) entry which is preliminary data.</text>
</comment>
<evidence type="ECO:0000256" key="9">
    <source>
        <dbReference type="ARBA" id="ARBA00022777"/>
    </source>
</evidence>
<comment type="function">
    <text evidence="1 13">Transfers the gamma-phosphate of ATP to the 4'-position of a tetraacyldisaccharide 1-phosphate intermediate (termed DS-1-P) to form tetraacyldisaccharide 1,4'-bis-phosphate (lipid IVA).</text>
</comment>
<evidence type="ECO:0000256" key="7">
    <source>
        <dbReference type="ARBA" id="ARBA00022679"/>
    </source>
</evidence>
<dbReference type="SUPFAM" id="SSF52540">
    <property type="entry name" value="P-loop containing nucleoside triphosphate hydrolases"/>
    <property type="match status" value="1"/>
</dbReference>
<accession>A0AAE3KCZ9</accession>
<evidence type="ECO:0000256" key="4">
    <source>
        <dbReference type="ARBA" id="ARBA00016436"/>
    </source>
</evidence>
<dbReference type="InterPro" id="IPR027417">
    <property type="entry name" value="P-loop_NTPase"/>
</dbReference>
<feature type="transmembrane region" description="Helical" evidence="14">
    <location>
        <begin position="15"/>
        <end position="34"/>
    </location>
</feature>
<dbReference type="GO" id="GO:0009245">
    <property type="term" value="P:lipid A biosynthetic process"/>
    <property type="evidence" value="ECO:0007669"/>
    <property type="project" value="UniProtKB-UniRule"/>
</dbReference>
<evidence type="ECO:0000256" key="3">
    <source>
        <dbReference type="ARBA" id="ARBA00012071"/>
    </source>
</evidence>
<keyword evidence="6 13" id="KW-0441">Lipid A biosynthesis</keyword>
<keyword evidence="14" id="KW-0812">Transmembrane</keyword>
<dbReference type="InterPro" id="IPR003758">
    <property type="entry name" value="LpxK"/>
</dbReference>
<dbReference type="Proteomes" id="UP001205843">
    <property type="component" value="Unassembled WGS sequence"/>
</dbReference>
<evidence type="ECO:0000256" key="11">
    <source>
        <dbReference type="ARBA" id="ARBA00023098"/>
    </source>
</evidence>
<keyword evidence="11 13" id="KW-0443">Lipid metabolism</keyword>
<evidence type="ECO:0000256" key="13">
    <source>
        <dbReference type="HAMAP-Rule" id="MF_00409"/>
    </source>
</evidence>
<evidence type="ECO:0000256" key="12">
    <source>
        <dbReference type="ARBA" id="ARBA00029757"/>
    </source>
</evidence>
<comment type="similarity">
    <text evidence="13">Belongs to the LpxK family.</text>
</comment>
<evidence type="ECO:0000256" key="1">
    <source>
        <dbReference type="ARBA" id="ARBA00002274"/>
    </source>
</evidence>
<keyword evidence="16" id="KW-1185">Reference proteome</keyword>
<evidence type="ECO:0000313" key="16">
    <source>
        <dbReference type="Proteomes" id="UP001205843"/>
    </source>
</evidence>
<dbReference type="EMBL" id="JALJXV010000008">
    <property type="protein sequence ID" value="MCP1676281.1"/>
    <property type="molecule type" value="Genomic_DNA"/>
</dbReference>
<comment type="pathway">
    <text evidence="2 13">Glycolipid biosynthesis; lipid IV(A) biosynthesis; lipid IV(A) from (3R)-3-hydroxytetradecanoyl-[acyl-carrier-protein] and UDP-N-acetyl-alpha-D-glucosamine: step 6/6.</text>
</comment>
<feature type="binding site" evidence="13">
    <location>
        <begin position="57"/>
        <end position="64"/>
    </location>
    <ligand>
        <name>ATP</name>
        <dbReference type="ChEBI" id="CHEBI:30616"/>
    </ligand>
</feature>
<sequence length="341" mass="38004">MSGFPDFWLHSGPRTLALLPLSWLYRGVMLCRRLAYRFGLRKRHQLAVPVMVIGNIFVGGTGKTPLVIWMTRYLQSMKRRPGIITRGYGGQAEKWPQLVEPDSDPYEVGDEPVLLAQRTGCPVVASPNRVEAAEALLHQFGCDVIVSDDGLQHYALARDLEVVVIDAARGLGNGHCLPAGPLREPRRRLRGVDLVVANGGPSWITHYYFTLKLDKAHALSSDTVCDLGSFSGSQVHAVTGIGNPDRFFAALRRFGIEVIPHPFADHHPFTKRDILFDDELPVLMTEKDAVKCTRFADSRHWAVPAETVLTAETERMLISRVRAGLDRFRKRHNHGKTGADT</sequence>
<dbReference type="EC" id="2.7.1.130" evidence="3 13"/>
<evidence type="ECO:0000256" key="14">
    <source>
        <dbReference type="SAM" id="Phobius"/>
    </source>
</evidence>
<evidence type="ECO:0000256" key="8">
    <source>
        <dbReference type="ARBA" id="ARBA00022741"/>
    </source>
</evidence>
<reference evidence="15" key="1">
    <citation type="submission" date="2022-03" db="EMBL/GenBank/DDBJ databases">
        <title>Genomic Encyclopedia of Type Strains, Phase III (KMG-III): the genomes of soil and plant-associated and newly described type strains.</title>
        <authorList>
            <person name="Whitman W."/>
        </authorList>
    </citation>
    <scope>NUCLEOTIDE SEQUENCE</scope>
    <source>
        <strain evidence="15">ANL 6-2</strain>
    </source>
</reference>
<keyword evidence="5 13" id="KW-0444">Lipid biosynthesis</keyword>
<keyword evidence="10 13" id="KW-0067">ATP-binding</keyword>
<evidence type="ECO:0000256" key="6">
    <source>
        <dbReference type="ARBA" id="ARBA00022556"/>
    </source>
</evidence>
<dbReference type="GO" id="GO:0009244">
    <property type="term" value="P:lipopolysaccharide core region biosynthetic process"/>
    <property type="evidence" value="ECO:0007669"/>
    <property type="project" value="TreeGrafter"/>
</dbReference>
<keyword evidence="8 13" id="KW-0547">Nucleotide-binding</keyword>
<dbReference type="PANTHER" id="PTHR42724:SF1">
    <property type="entry name" value="TETRAACYLDISACCHARIDE 4'-KINASE, MITOCHONDRIAL-RELATED"/>
    <property type="match status" value="1"/>
</dbReference>
<gene>
    <name evidence="13" type="primary">lpxK</name>
    <name evidence="15" type="ORF">J2T57_003440</name>
</gene>
<dbReference type="GO" id="GO:0005524">
    <property type="term" value="F:ATP binding"/>
    <property type="evidence" value="ECO:0007669"/>
    <property type="project" value="UniProtKB-UniRule"/>
</dbReference>
<keyword evidence="7 13" id="KW-0808">Transferase</keyword>
<protein>
    <recommendedName>
        <fullName evidence="4 13">Tetraacyldisaccharide 4'-kinase</fullName>
        <ecNumber evidence="3 13">2.7.1.130</ecNumber>
    </recommendedName>
    <alternativeName>
        <fullName evidence="12 13">Lipid A 4'-kinase</fullName>
    </alternativeName>
</protein>
<evidence type="ECO:0000256" key="2">
    <source>
        <dbReference type="ARBA" id="ARBA00004870"/>
    </source>
</evidence>
<proteinExistence type="inferred from homology"/>
<keyword evidence="14" id="KW-0472">Membrane</keyword>
<keyword evidence="14" id="KW-1133">Transmembrane helix</keyword>
<dbReference type="RefSeq" id="WP_253481755.1">
    <property type="nucleotide sequence ID" value="NZ_JALJXV010000008.1"/>
</dbReference>
<keyword evidence="9 13" id="KW-0418">Kinase</keyword>
<name>A0AAE3KCZ9_9GAMM</name>
<evidence type="ECO:0000313" key="15">
    <source>
        <dbReference type="EMBL" id="MCP1676281.1"/>
    </source>
</evidence>
<comment type="catalytic activity">
    <reaction evidence="13">
        <text>a lipid A disaccharide + ATP = a lipid IVA + ADP + H(+)</text>
        <dbReference type="Rhea" id="RHEA:67840"/>
        <dbReference type="ChEBI" id="CHEBI:15378"/>
        <dbReference type="ChEBI" id="CHEBI:30616"/>
        <dbReference type="ChEBI" id="CHEBI:176343"/>
        <dbReference type="ChEBI" id="CHEBI:176425"/>
        <dbReference type="ChEBI" id="CHEBI:456216"/>
        <dbReference type="EC" id="2.7.1.130"/>
    </reaction>
</comment>
<evidence type="ECO:0000256" key="10">
    <source>
        <dbReference type="ARBA" id="ARBA00022840"/>
    </source>
</evidence>
<dbReference type="NCBIfam" id="TIGR00682">
    <property type="entry name" value="lpxK"/>
    <property type="match status" value="1"/>
</dbReference>
<dbReference type="AlphaFoldDB" id="A0AAE3KCZ9"/>